<gene>
    <name evidence="5" type="ORF">ISN45_Aa07g027820</name>
</gene>
<reference evidence="5 6" key="1">
    <citation type="submission" date="2020-12" db="EMBL/GenBank/DDBJ databases">
        <title>Concerted genomic and epigenomic changes stabilize Arabidopsis allopolyploids.</title>
        <authorList>
            <person name="Chen Z."/>
        </authorList>
    </citation>
    <scope>NUCLEOTIDE SEQUENCE [LARGE SCALE GENOMIC DNA]</scope>
    <source>
        <strain evidence="5">Allo738</strain>
        <tissue evidence="5">Leaf</tissue>
    </source>
</reference>
<dbReference type="Pfam" id="PF14244">
    <property type="entry name" value="Retrotran_gag_3"/>
    <property type="match status" value="1"/>
</dbReference>
<feature type="domain" description="Reverse transcriptase Ty1/copia-type" evidence="3">
    <location>
        <begin position="1705"/>
        <end position="1951"/>
    </location>
</feature>
<evidence type="ECO:0000259" key="4">
    <source>
        <dbReference type="Pfam" id="PF14244"/>
    </source>
</evidence>
<protein>
    <submittedName>
        <fullName evidence="5">Retrotransposon gag domain</fullName>
    </submittedName>
</protein>
<dbReference type="Pfam" id="PF07727">
    <property type="entry name" value="RVT_2"/>
    <property type="match status" value="1"/>
</dbReference>
<name>A0A8T1Y774_9BRAS</name>
<sequence length="2192" mass="249490">MSLKDMRWENNFKVDIPKFHGGISSDSFLDWLVDVEEILEFQSVSEDQLVSLVVKKFRGHAASWWHQVKTKRKQAGKSPIKSWTKLKQKLCATFLPPHYGSLVYSRRLQNLKQRTRFVDDYVEDCHVQVNDFVEKPAYGIDDNELITTKPHGYDASIFDVEDDIDRDAYDDLIQNEDNKLFVQEVKGPKVEDLNFDIKDNEDGDVVDVADNDDVEAKEDDVMDLENDDIIVYIETGDDFVNTDVNDEDSTLANRINVSNVFAAIFEDCDSQDDPRQDEGSSFDVTKVGDLVDNVNPIVVFSDGFSPVHDGCLDDVNNIDVIRNQVVEYSRLSTIKYELVITILDKEEEDSYMDKETHKYSIYLAHRHQKINGEPPDRGRSVILFFHGELDLYNKISGTLVSKIYKGENHCYDDLYGEILEGEVIEFAKPLVSFRHCGSTREDFHVSYISNQQDERIYVFSSRMKFMNWVFGNKIPMKNPWHQLGVFGENVDTIKHVDFFFSIGELDIKKMQPVDFCVECSIIMMLLSREVLGAFYLATNSMCLHLRMCALVTKTCEGRKVFQLFLMPFDFDVRDRAYIGRSYLKGFVVDYTQILWEVSNVYTAKWLQEILMVERRIQVAAFQIQVSFLVGLDKVQIDSLLQDLFIGLRTCLRWNSIMFCLIEKDTGVVFKDHSCSKKSCFLVVVGSLEVVLAVGDVSKIHLQDIIDEELTLCEASTWVNRAVRQLRLDSNYIFTTFMCWSDFACESRKLLTCGKLSLVVPCFSTNVRFLVGKETTNALVVALMWKLHALRLGINSSPLTLPKITHGVLKKKTNAVDVRWKLFDSSLDMHSAFHPHTRYKASNVKRRDVVFDPCDFVCILFANDRLPPHEYQKASFSPKIEISVFIFPQRVFEIRHGDTLNLSFRDKRTRLHMLTTTIGWIYKIYEMRSLYNENEGLLVTCVQGSLDGLIVLTKALYEGSLNKLHLRRKKKGHEVLMRKSYLEMGLETKQNLSFVLIFLLVGFFAVSYASVPRKLNPHRRLNVLKPFVKFLSKLSPKVSTSKPSPEGFLHTPFPFTPKPVQVKRPRPPGPPTPEFDLPPNVTPPPPGFFKPWPPLGAPEPRPGEDICDGSVREVEEETGLRFLLLMANPATISSDPYSNPFYLHAADNSGVNLVTDKLTGESNYHTWRRSIIKALNAKNKLGFINGSIVKPSETDVDYGSWTRCNDMVCTWITNSVLKDLSSGTVYFDDAHLLWLNLEGRFRQSNLSKIYSVQDQLDRLHQGSLDLSAYYTRLTTLWEELKIFEELPSCTCGHCTCGSNDRWLQLYERRNIVRFLMRLNESFAQTRRQILMMDPLPEFTKIYNFISQDEQQKGFTNLPVPEAPVCQASVTYSKQKSFHQQGKPRPLCTHCGLLGHTIARCYKLHGYPPGYKIPPTSGYTAEKPKSFPQQNGVHMVYSQSPDQMVYMHNPQIQSPQNQIYYNGTSYVPIGPSYTASASVGTPSASIGAPSGPFFHPGQSSGQLTAETPIVNHSVNMVNTSRVFAPGTSSHGGEQASQMVTHLNRQLQGSPYQVICPQPVSQHIGSISAQVYDDFNTTMVENVPIIESPTVPDITHSRSLNPTNTIDNNAQSQDGINNTLRPRRETRAPSYLSQYHCSLVSKEPSPSFHGTAHPLSSYLSYDKLSHEYRLFCFAIISEKEPNSFKEAVLLKQWLDAMNLELDALVSTSTWEICSLPDGKHAIGCKWVYKIKYKSDGSIERYKARLVAKGYTQQEGVDYLDTFSPVAKLTSVRLILALSAIHNWIIDQMDVTNAFLHGDLEEEIFMHLPQGYTPRQGELLPEKPVCRLKKSLYGLKQASRQWFHKFSGVLLQNGFLQSFFDPTLFVRSNTEGFLALLVYVDDIMLVSNTPTPIQNIKTLLAKEFKIKDLGKLRYFLGLEVARSKEGISVSQRKYTLELLEEFGFLGCKPMPTPMELNIKLSQDSGELISDASLYRKIIGKLVYLTVTRPDICFAVNKLSQYMNSPREPHLMAAHRILRYLKNDPGQGVFYPSTSTLTLRGFADADWSNCPESSRPISGYCVFLGDSLISWKSKKQDIVSRSSAEAEYRSMANATCELIWINSLLEDLQVPLLDTIVLYCDNEAALHIAKNSVYHERTKHITRDVHVVREQVASGFLKTLHINTEHQLADVFTKPLTAAQFRYLLSKMGLHHLYSPS</sequence>
<evidence type="ECO:0000259" key="3">
    <source>
        <dbReference type="Pfam" id="PF07727"/>
    </source>
</evidence>
<feature type="region of interest" description="Disordered" evidence="1">
    <location>
        <begin position="1039"/>
        <end position="1073"/>
    </location>
</feature>
<dbReference type="Proteomes" id="UP000694240">
    <property type="component" value="Chromosome 12"/>
</dbReference>
<accession>A0A8T1Y774</accession>
<evidence type="ECO:0000256" key="1">
    <source>
        <dbReference type="SAM" id="MobiDB-lite"/>
    </source>
</evidence>
<feature type="domain" description="Retrotransposon gag" evidence="2">
    <location>
        <begin position="52"/>
        <end position="126"/>
    </location>
</feature>
<proteinExistence type="predicted"/>
<comment type="caution">
    <text evidence="5">The sequence shown here is derived from an EMBL/GenBank/DDBJ whole genome shotgun (WGS) entry which is preliminary data.</text>
</comment>
<dbReference type="PANTHER" id="PTHR11439">
    <property type="entry name" value="GAG-POL-RELATED RETROTRANSPOSON"/>
    <property type="match status" value="1"/>
</dbReference>
<evidence type="ECO:0000313" key="5">
    <source>
        <dbReference type="EMBL" id="KAG7542837.1"/>
    </source>
</evidence>
<dbReference type="PANTHER" id="PTHR11439:SF470">
    <property type="entry name" value="CYSTEINE-RICH RLK (RECEPTOR-LIKE PROTEIN KINASE) 8"/>
    <property type="match status" value="1"/>
</dbReference>
<evidence type="ECO:0000313" key="6">
    <source>
        <dbReference type="Proteomes" id="UP000694240"/>
    </source>
</evidence>
<dbReference type="EMBL" id="JAEFBK010000012">
    <property type="protein sequence ID" value="KAG7542837.1"/>
    <property type="molecule type" value="Genomic_DNA"/>
</dbReference>
<organism evidence="5 6">
    <name type="scientific">Arabidopsis thaliana x Arabidopsis arenosa</name>
    <dbReference type="NCBI Taxonomy" id="1240361"/>
    <lineage>
        <taxon>Eukaryota</taxon>
        <taxon>Viridiplantae</taxon>
        <taxon>Streptophyta</taxon>
        <taxon>Embryophyta</taxon>
        <taxon>Tracheophyta</taxon>
        <taxon>Spermatophyta</taxon>
        <taxon>Magnoliopsida</taxon>
        <taxon>eudicotyledons</taxon>
        <taxon>Gunneridae</taxon>
        <taxon>Pentapetalae</taxon>
        <taxon>rosids</taxon>
        <taxon>malvids</taxon>
        <taxon>Brassicales</taxon>
        <taxon>Brassicaceae</taxon>
        <taxon>Camelineae</taxon>
        <taxon>Arabidopsis</taxon>
    </lineage>
</organism>
<dbReference type="CDD" id="cd09272">
    <property type="entry name" value="RNase_HI_RT_Ty1"/>
    <property type="match status" value="1"/>
</dbReference>
<dbReference type="InterPro" id="IPR005162">
    <property type="entry name" value="Retrotrans_gag_dom"/>
</dbReference>
<dbReference type="InterPro" id="IPR029472">
    <property type="entry name" value="Copia-like_N"/>
</dbReference>
<feature type="domain" description="Retrotransposon Copia-like N-terminal" evidence="4">
    <location>
        <begin position="1143"/>
        <end position="1191"/>
    </location>
</feature>
<keyword evidence="6" id="KW-1185">Reference proteome</keyword>
<dbReference type="InterPro" id="IPR013103">
    <property type="entry name" value="RVT_2"/>
</dbReference>
<dbReference type="Pfam" id="PF03732">
    <property type="entry name" value="Retrotrans_gag"/>
    <property type="match status" value="1"/>
</dbReference>
<evidence type="ECO:0000259" key="2">
    <source>
        <dbReference type="Pfam" id="PF03732"/>
    </source>
</evidence>